<reference evidence="5" key="1">
    <citation type="submission" date="2017-02" db="EMBL/GenBank/DDBJ databases">
        <authorList>
            <person name="Varghese N."/>
            <person name="Submissions S."/>
        </authorList>
    </citation>
    <scope>NUCLEOTIDE SEQUENCE [LARGE SCALE GENOMIC DNA]</scope>
    <source>
        <strain evidence="5">VKM Ac-2052</strain>
    </source>
</reference>
<dbReference type="SUPFAM" id="SSF49879">
    <property type="entry name" value="SMAD/FHA domain"/>
    <property type="match status" value="1"/>
</dbReference>
<sequence>MTRLNYQPGQWRGVVAPGAVALFPTTLDGELLDRIWRTLDDGHGLSGVLEALTAEFGTNLKAIPPFAVAVASGPELRVAVRGAFRIEVSEPGASDPVTVAGDEVTTWNERVVARAEGFVVSSDGADSSDWFAIRSGIVLCRAVSFRMDDRVGSPAPVVAVDAAPVPQLPAETIVPDPAPAVEPEPVADDADDADDPVDPVDPDDTVDDVEPIEVEDFGPTVTELPDDAYDHLWGATVVKSVEEAAVRLDDDESSEEESASAAPISAAPASPPTPPAAPSFTPPASPKPSSKEWTAPPPTGLIDRVPGFAGVGAAATNWNEQSTPAAPSAQAASESDHDGLTVTVSELEAMRRLESADESATAGGPGRIVLATGEVISLDRPVIVGRRPRAQRVQGDVLPHLVTVPSPEQDVSRSHLEVRVEGRHVLVVDLDTTNGSVLHRAGTPPLRLSPGEAVLVLNGDIVDIGDGVTLLFEDLP</sequence>
<dbReference type="Gene3D" id="2.60.200.20">
    <property type="match status" value="1"/>
</dbReference>
<feature type="region of interest" description="Disordered" evidence="2">
    <location>
        <begin position="246"/>
        <end position="306"/>
    </location>
</feature>
<evidence type="ECO:0000256" key="1">
    <source>
        <dbReference type="ARBA" id="ARBA00022553"/>
    </source>
</evidence>
<feature type="domain" description="FHA" evidence="3">
    <location>
        <begin position="382"/>
        <end position="443"/>
    </location>
</feature>
<feature type="compositionally biased region" description="Pro residues" evidence="2">
    <location>
        <begin position="269"/>
        <end position="286"/>
    </location>
</feature>
<feature type="compositionally biased region" description="Acidic residues" evidence="2">
    <location>
        <begin position="249"/>
        <end position="258"/>
    </location>
</feature>
<evidence type="ECO:0000313" key="5">
    <source>
        <dbReference type="Proteomes" id="UP000189735"/>
    </source>
</evidence>
<dbReference type="Pfam" id="PF00498">
    <property type="entry name" value="FHA"/>
    <property type="match status" value="1"/>
</dbReference>
<dbReference type="CDD" id="cd00060">
    <property type="entry name" value="FHA"/>
    <property type="match status" value="1"/>
</dbReference>
<dbReference type="PROSITE" id="PS50006">
    <property type="entry name" value="FHA_DOMAIN"/>
    <property type="match status" value="1"/>
</dbReference>
<feature type="region of interest" description="Disordered" evidence="2">
    <location>
        <begin position="169"/>
        <end position="207"/>
    </location>
</feature>
<dbReference type="InterPro" id="IPR008984">
    <property type="entry name" value="SMAD_FHA_dom_sf"/>
</dbReference>
<organism evidence="4 5">
    <name type="scientific">Agreia bicolorata</name>
    <dbReference type="NCBI Taxonomy" id="110935"/>
    <lineage>
        <taxon>Bacteria</taxon>
        <taxon>Bacillati</taxon>
        <taxon>Actinomycetota</taxon>
        <taxon>Actinomycetes</taxon>
        <taxon>Micrococcales</taxon>
        <taxon>Microbacteriaceae</taxon>
        <taxon>Agreia</taxon>
    </lineage>
</organism>
<feature type="compositionally biased region" description="Low complexity" evidence="2">
    <location>
        <begin position="259"/>
        <end position="268"/>
    </location>
</feature>
<gene>
    <name evidence="4" type="ORF">SAMN06295879_2295</name>
</gene>
<evidence type="ECO:0000259" key="3">
    <source>
        <dbReference type="PROSITE" id="PS50006"/>
    </source>
</evidence>
<dbReference type="RefSeq" id="WP_078714499.1">
    <property type="nucleotide sequence ID" value="NZ_FUYG01000005.1"/>
</dbReference>
<accession>A0A1T4Y5A2</accession>
<keyword evidence="1" id="KW-0597">Phosphoprotein</keyword>
<name>A0A1T4Y5A2_9MICO</name>
<dbReference type="AlphaFoldDB" id="A0A1T4Y5A2"/>
<evidence type="ECO:0000313" key="4">
    <source>
        <dbReference type="EMBL" id="SKA96698.1"/>
    </source>
</evidence>
<proteinExistence type="predicted"/>
<dbReference type="Proteomes" id="UP000189735">
    <property type="component" value="Unassembled WGS sequence"/>
</dbReference>
<protein>
    <submittedName>
        <fullName evidence="4">FHA domain-containing protein</fullName>
    </submittedName>
</protein>
<dbReference type="InterPro" id="IPR000253">
    <property type="entry name" value="FHA_dom"/>
</dbReference>
<dbReference type="EMBL" id="FUYG01000005">
    <property type="protein sequence ID" value="SKA96698.1"/>
    <property type="molecule type" value="Genomic_DNA"/>
</dbReference>
<evidence type="ECO:0000256" key="2">
    <source>
        <dbReference type="SAM" id="MobiDB-lite"/>
    </source>
</evidence>
<feature type="compositionally biased region" description="Acidic residues" evidence="2">
    <location>
        <begin position="185"/>
        <end position="207"/>
    </location>
</feature>